<evidence type="ECO:0000256" key="5">
    <source>
        <dbReference type="SAM" id="MobiDB-lite"/>
    </source>
</evidence>
<dbReference type="RefSeq" id="WP_091442361.1">
    <property type="nucleotide sequence ID" value="NZ_FOIE01000003.1"/>
</dbReference>
<keyword evidence="8" id="KW-1185">Reference proteome</keyword>
<dbReference type="GO" id="GO:0000976">
    <property type="term" value="F:transcription cis-regulatory region binding"/>
    <property type="evidence" value="ECO:0007669"/>
    <property type="project" value="TreeGrafter"/>
</dbReference>
<dbReference type="PROSITE" id="PS50977">
    <property type="entry name" value="HTH_TETR_2"/>
    <property type="match status" value="1"/>
</dbReference>
<sequence length="210" mass="22456">MPRPLDVRRREELLARALPYLSEHGLAGLSLRPLAAALGTSDRMLLHHFGDKESLVGRLLEWSRPDVAALTREEGDVASLAGRLWDDLTGGGPQQPRVRVLLEVMALALTRTGSYRQYAVAAVHDWVTPVAEALVRDLGEDAASAEARATLLVSGLRGLALDRFVTGDGVRTDRAAALLIAAATRPPGAPHDEPRSSSGGPVEGLAPDRR</sequence>
<evidence type="ECO:0000313" key="8">
    <source>
        <dbReference type="Proteomes" id="UP000198507"/>
    </source>
</evidence>
<dbReference type="InterPro" id="IPR001647">
    <property type="entry name" value="HTH_TetR"/>
</dbReference>
<dbReference type="Proteomes" id="UP000198507">
    <property type="component" value="Unassembled WGS sequence"/>
</dbReference>
<feature type="region of interest" description="Disordered" evidence="5">
    <location>
        <begin position="182"/>
        <end position="210"/>
    </location>
</feature>
<feature type="DNA-binding region" description="H-T-H motif" evidence="4">
    <location>
        <begin position="30"/>
        <end position="49"/>
    </location>
</feature>
<evidence type="ECO:0000259" key="6">
    <source>
        <dbReference type="PROSITE" id="PS50977"/>
    </source>
</evidence>
<dbReference type="Gene3D" id="1.10.357.10">
    <property type="entry name" value="Tetracycline Repressor, domain 2"/>
    <property type="match status" value="1"/>
</dbReference>
<evidence type="ECO:0000256" key="1">
    <source>
        <dbReference type="ARBA" id="ARBA00023015"/>
    </source>
</evidence>
<accession>A0A1I0CRS2</accession>
<dbReference type="GO" id="GO:0003700">
    <property type="term" value="F:DNA-binding transcription factor activity"/>
    <property type="evidence" value="ECO:0007669"/>
    <property type="project" value="TreeGrafter"/>
</dbReference>
<keyword evidence="1" id="KW-0805">Transcription regulation</keyword>
<feature type="domain" description="HTH tetR-type" evidence="6">
    <location>
        <begin position="7"/>
        <end position="67"/>
    </location>
</feature>
<dbReference type="AlphaFoldDB" id="A0A1I0CRS2"/>
<dbReference type="PANTHER" id="PTHR30055:SF234">
    <property type="entry name" value="HTH-TYPE TRANSCRIPTIONAL REGULATOR BETI"/>
    <property type="match status" value="1"/>
</dbReference>
<protein>
    <submittedName>
        <fullName evidence="7">DNA-binding transcriptional regulator, AcrR family</fullName>
    </submittedName>
</protein>
<dbReference type="OrthoDB" id="5177743at2"/>
<name>A0A1I0CRS2_9ACTN</name>
<dbReference type="InterPro" id="IPR009057">
    <property type="entry name" value="Homeodomain-like_sf"/>
</dbReference>
<dbReference type="InterPro" id="IPR050109">
    <property type="entry name" value="HTH-type_TetR-like_transc_reg"/>
</dbReference>
<dbReference type="PANTHER" id="PTHR30055">
    <property type="entry name" value="HTH-TYPE TRANSCRIPTIONAL REGULATOR RUTR"/>
    <property type="match status" value="1"/>
</dbReference>
<evidence type="ECO:0000256" key="3">
    <source>
        <dbReference type="ARBA" id="ARBA00023163"/>
    </source>
</evidence>
<evidence type="ECO:0000256" key="4">
    <source>
        <dbReference type="PROSITE-ProRule" id="PRU00335"/>
    </source>
</evidence>
<dbReference type="Pfam" id="PF00440">
    <property type="entry name" value="TetR_N"/>
    <property type="match status" value="1"/>
</dbReference>
<organism evidence="7 8">
    <name type="scientific">Geodermatophilus poikilotrophus</name>
    <dbReference type="NCBI Taxonomy" id="1333667"/>
    <lineage>
        <taxon>Bacteria</taxon>
        <taxon>Bacillati</taxon>
        <taxon>Actinomycetota</taxon>
        <taxon>Actinomycetes</taxon>
        <taxon>Geodermatophilales</taxon>
        <taxon>Geodermatophilaceae</taxon>
        <taxon>Geodermatophilus</taxon>
    </lineage>
</organism>
<dbReference type="SUPFAM" id="SSF46689">
    <property type="entry name" value="Homeodomain-like"/>
    <property type="match status" value="1"/>
</dbReference>
<keyword evidence="3" id="KW-0804">Transcription</keyword>
<evidence type="ECO:0000313" key="7">
    <source>
        <dbReference type="EMBL" id="SET22484.1"/>
    </source>
</evidence>
<keyword evidence="2 4" id="KW-0238">DNA-binding</keyword>
<proteinExistence type="predicted"/>
<gene>
    <name evidence="7" type="ORF">SAMN04488546_1737</name>
</gene>
<dbReference type="EMBL" id="FOIE01000003">
    <property type="protein sequence ID" value="SET22484.1"/>
    <property type="molecule type" value="Genomic_DNA"/>
</dbReference>
<evidence type="ECO:0000256" key="2">
    <source>
        <dbReference type="ARBA" id="ARBA00023125"/>
    </source>
</evidence>
<reference evidence="8" key="1">
    <citation type="submission" date="2016-10" db="EMBL/GenBank/DDBJ databases">
        <authorList>
            <person name="Varghese N."/>
            <person name="Submissions S."/>
        </authorList>
    </citation>
    <scope>NUCLEOTIDE SEQUENCE [LARGE SCALE GENOMIC DNA]</scope>
    <source>
        <strain evidence="8">DSM 44209</strain>
    </source>
</reference>